<reference evidence="8" key="1">
    <citation type="journal article" date="2019" name="Int. J. Syst. Evol. Microbiol.">
        <title>The Global Catalogue of Microorganisms (GCM) 10K type strain sequencing project: providing services to taxonomists for standard genome sequencing and annotation.</title>
        <authorList>
            <consortium name="The Broad Institute Genomics Platform"/>
            <consortium name="The Broad Institute Genome Sequencing Center for Infectious Disease"/>
            <person name="Wu L."/>
            <person name="Ma J."/>
        </authorList>
    </citation>
    <scope>NUCLEOTIDE SEQUENCE [LARGE SCALE GENOMIC DNA]</scope>
    <source>
        <strain evidence="8">CGMCC 4.7246</strain>
    </source>
</reference>
<organism evidence="7 8">
    <name type="scientific">Saccharothrix lopnurensis</name>
    <dbReference type="NCBI Taxonomy" id="1670621"/>
    <lineage>
        <taxon>Bacteria</taxon>
        <taxon>Bacillati</taxon>
        <taxon>Actinomycetota</taxon>
        <taxon>Actinomycetes</taxon>
        <taxon>Pseudonocardiales</taxon>
        <taxon>Pseudonocardiaceae</taxon>
        <taxon>Saccharothrix</taxon>
    </lineage>
</organism>
<keyword evidence="6" id="KW-0732">Signal</keyword>
<evidence type="ECO:0000256" key="2">
    <source>
        <dbReference type="ARBA" id="ARBA00022529"/>
    </source>
</evidence>
<dbReference type="SUPFAM" id="SSF49319">
    <property type="entry name" value="Actinoxanthin-like"/>
    <property type="match status" value="1"/>
</dbReference>
<keyword evidence="8" id="KW-1185">Reference proteome</keyword>
<feature type="signal peptide" evidence="6">
    <location>
        <begin position="1"/>
        <end position="32"/>
    </location>
</feature>
<dbReference type="InterPro" id="IPR002186">
    <property type="entry name" value="Neocarzinostatin_fam"/>
</dbReference>
<evidence type="ECO:0000256" key="3">
    <source>
        <dbReference type="ARBA" id="ARBA00023022"/>
    </source>
</evidence>
<keyword evidence="2" id="KW-0929">Antimicrobial</keyword>
<dbReference type="NCBIfam" id="NF040680">
    <property type="entry name" value="chromo_anti"/>
    <property type="match status" value="1"/>
</dbReference>
<dbReference type="PRINTS" id="PR01885">
    <property type="entry name" value="MACROMOMYCIN"/>
</dbReference>
<evidence type="ECO:0000256" key="6">
    <source>
        <dbReference type="SAM" id="SignalP"/>
    </source>
</evidence>
<evidence type="ECO:0000256" key="4">
    <source>
        <dbReference type="ARBA" id="ARBA00023125"/>
    </source>
</evidence>
<comment type="similarity">
    <text evidence="1">Belongs to the neocarzinostatin family.</text>
</comment>
<accession>A0ABW1PF85</accession>
<dbReference type="RefSeq" id="WP_380642150.1">
    <property type="nucleotide sequence ID" value="NZ_JBHSQO010000057.1"/>
</dbReference>
<comment type="caution">
    <text evidence="7">The sequence shown here is derived from an EMBL/GenBank/DDBJ whole genome shotgun (WGS) entry which is preliminary data.</text>
</comment>
<evidence type="ECO:0000256" key="5">
    <source>
        <dbReference type="ARBA" id="ARBA00023157"/>
    </source>
</evidence>
<dbReference type="InterPro" id="IPR027273">
    <property type="entry name" value="Neocarzinostatin-like"/>
</dbReference>
<feature type="chain" id="PRO_5046753615" evidence="6">
    <location>
        <begin position="33"/>
        <end position="157"/>
    </location>
</feature>
<evidence type="ECO:0000313" key="8">
    <source>
        <dbReference type="Proteomes" id="UP001596220"/>
    </source>
</evidence>
<keyword evidence="5" id="KW-1015">Disulfide bond</keyword>
<evidence type="ECO:0000256" key="1">
    <source>
        <dbReference type="ARBA" id="ARBA00010648"/>
    </source>
</evidence>
<keyword evidence="3" id="KW-0044">Antibiotic</keyword>
<name>A0ABW1PF85_9PSEU</name>
<proteinExistence type="inferred from homology"/>
<dbReference type="PROSITE" id="PS51318">
    <property type="entry name" value="TAT"/>
    <property type="match status" value="1"/>
</dbReference>
<sequence>MKTHTRTTRLTAGLATAAALGLALAAAPTAVAQPLSAEPLSAEPAITVNPSTDLPSVARVTVDISGFEPEEAVFAQQCAQVAPESFACAHKSMQSVTLDENGAGTATVTVRRVFEGYDDSSDLVGDIDCVTVELGCFVAVANVEGGTGEMIYFDDRR</sequence>
<protein>
    <submittedName>
        <fullName evidence="7">Enediyne antibiotic chromoprotein</fullName>
    </submittedName>
</protein>
<dbReference type="EMBL" id="JBHSQO010000057">
    <property type="protein sequence ID" value="MFC6094164.1"/>
    <property type="molecule type" value="Genomic_DNA"/>
</dbReference>
<gene>
    <name evidence="7" type="ORF">ACFP3R_33265</name>
</gene>
<dbReference type="Pfam" id="PF00960">
    <property type="entry name" value="Neocarzinostat"/>
    <property type="match status" value="1"/>
</dbReference>
<evidence type="ECO:0000313" key="7">
    <source>
        <dbReference type="EMBL" id="MFC6094164.1"/>
    </source>
</evidence>
<keyword evidence="4" id="KW-0238">DNA-binding</keyword>
<dbReference type="Gene3D" id="2.60.40.230">
    <property type="entry name" value="Neocarzinostatin-like"/>
    <property type="match status" value="1"/>
</dbReference>
<dbReference type="InterPro" id="IPR006311">
    <property type="entry name" value="TAT_signal"/>
</dbReference>
<dbReference type="Proteomes" id="UP001596220">
    <property type="component" value="Unassembled WGS sequence"/>
</dbReference>